<evidence type="ECO:0000256" key="9">
    <source>
        <dbReference type="RuleBase" id="RU362002"/>
    </source>
</evidence>
<feature type="transmembrane region" description="Helical" evidence="9">
    <location>
        <begin position="50"/>
        <end position="68"/>
    </location>
</feature>
<gene>
    <name evidence="11" type="ORF">B1H18_33725</name>
</gene>
<dbReference type="STRING" id="83656.B1H18_33725"/>
<dbReference type="PANTHER" id="PTHR43029:SF10">
    <property type="entry name" value="AMMONIUM TRANSPORTER MEP2"/>
    <property type="match status" value="1"/>
</dbReference>
<feature type="transmembrane region" description="Helical" evidence="9">
    <location>
        <begin position="324"/>
        <end position="345"/>
    </location>
</feature>
<proteinExistence type="inferred from homology"/>
<evidence type="ECO:0000256" key="2">
    <source>
        <dbReference type="ARBA" id="ARBA00005887"/>
    </source>
</evidence>
<keyword evidence="5 9" id="KW-1133">Transmembrane helix</keyword>
<evidence type="ECO:0000259" key="10">
    <source>
        <dbReference type="Pfam" id="PF00909"/>
    </source>
</evidence>
<dbReference type="OrthoDB" id="9814202at2"/>
<protein>
    <recommendedName>
        <fullName evidence="8 9">Ammonium transporter</fullName>
    </recommendedName>
</protein>
<evidence type="ECO:0000313" key="12">
    <source>
        <dbReference type="Proteomes" id="UP000190539"/>
    </source>
</evidence>
<dbReference type="GO" id="GO:0008519">
    <property type="term" value="F:ammonium channel activity"/>
    <property type="evidence" value="ECO:0007669"/>
    <property type="project" value="InterPro"/>
</dbReference>
<feature type="transmembrane region" description="Helical" evidence="9">
    <location>
        <begin position="365"/>
        <end position="384"/>
    </location>
</feature>
<keyword evidence="6 9" id="KW-0472">Membrane</keyword>
<feature type="transmembrane region" description="Helical" evidence="9">
    <location>
        <begin position="177"/>
        <end position="196"/>
    </location>
</feature>
<dbReference type="EMBL" id="MVFC01000057">
    <property type="protein sequence ID" value="OON71466.1"/>
    <property type="molecule type" value="Genomic_DNA"/>
</dbReference>
<evidence type="ECO:0000313" key="11">
    <source>
        <dbReference type="EMBL" id="OON71466.1"/>
    </source>
</evidence>
<dbReference type="NCBIfam" id="TIGR00836">
    <property type="entry name" value="amt"/>
    <property type="match status" value="1"/>
</dbReference>
<sequence>MNTAPPPMPPAYDSGDTAWLLACTAIVLLMTPGLAFFYGGMVRTKHVLMMIKMSFAALTFGTLVWWAIGYTLAFGPDVGGLGLIGNLDHVFMHDVGLNTLSGHLPTYVYSTFQMGFAIITVALISGAIADRATMKGWLVFVVLWLLIVYIPLAHWVFDTDGWIVKHLGALDFAGGLPVELNSGVAGLAAALVLRAPRDFARREERPNNIPLVVIGAALLWFGWFGFNSGSALNDQGTAAGAFINTQLGAAGAMVTWPLVEKWRNGKVTTLGVVSAAVAGMVAITPACGEINTLGAVVTGLVTGAVCAFAVTLKFRFGVDDTLDVVGVHGVGGLIGLIMVGLFATARISGKKGLFYGGGGALLGKQVLAILAVIAFSFILTWLIAKVVDLTVGFRAPEEYGRVPGAEEERAYDFQTAERLGALVSGKPVRSDDELVRRISELLHAREESK</sequence>
<feature type="domain" description="Ammonium transporter AmtB-like" evidence="10">
    <location>
        <begin position="18"/>
        <end position="398"/>
    </location>
</feature>
<evidence type="ECO:0000256" key="5">
    <source>
        <dbReference type="ARBA" id="ARBA00022989"/>
    </source>
</evidence>
<organism evidence="11 12">
    <name type="scientific">Streptomyces tsukubensis</name>
    <dbReference type="NCBI Taxonomy" id="83656"/>
    <lineage>
        <taxon>Bacteria</taxon>
        <taxon>Bacillati</taxon>
        <taxon>Actinomycetota</taxon>
        <taxon>Actinomycetes</taxon>
        <taxon>Kitasatosporales</taxon>
        <taxon>Streptomycetaceae</taxon>
        <taxon>Streptomyces</taxon>
    </lineage>
</organism>
<evidence type="ECO:0000256" key="8">
    <source>
        <dbReference type="ARBA" id="ARBA00050025"/>
    </source>
</evidence>
<evidence type="ECO:0000256" key="4">
    <source>
        <dbReference type="ARBA" id="ARBA00022692"/>
    </source>
</evidence>
<feature type="transmembrane region" description="Helical" evidence="9">
    <location>
        <begin position="208"/>
        <end position="226"/>
    </location>
</feature>
<dbReference type="SUPFAM" id="SSF111352">
    <property type="entry name" value="Ammonium transporter"/>
    <property type="match status" value="1"/>
</dbReference>
<comment type="similarity">
    <text evidence="2 9">Belongs to the ammonia transporter channel (TC 1.A.11.2) family.</text>
</comment>
<name>A0A1V3ZZN1_9ACTN</name>
<feature type="transmembrane region" description="Helical" evidence="9">
    <location>
        <begin position="266"/>
        <end position="286"/>
    </location>
</feature>
<dbReference type="AlphaFoldDB" id="A0A1V3ZZN1"/>
<dbReference type="Pfam" id="PF00909">
    <property type="entry name" value="Ammonium_transp"/>
    <property type="match status" value="1"/>
</dbReference>
<dbReference type="RefSeq" id="WP_077974311.1">
    <property type="nucleotide sequence ID" value="NZ_CP045178.1"/>
</dbReference>
<feature type="transmembrane region" description="Helical" evidence="9">
    <location>
        <begin position="107"/>
        <end position="129"/>
    </location>
</feature>
<dbReference type="GO" id="GO:0005886">
    <property type="term" value="C:plasma membrane"/>
    <property type="evidence" value="ECO:0007669"/>
    <property type="project" value="UniProtKB-SubCell"/>
</dbReference>
<dbReference type="Gene3D" id="1.10.3430.10">
    <property type="entry name" value="Ammonium transporter AmtB like domains"/>
    <property type="match status" value="1"/>
</dbReference>
<evidence type="ECO:0000256" key="6">
    <source>
        <dbReference type="ARBA" id="ARBA00023136"/>
    </source>
</evidence>
<dbReference type="Proteomes" id="UP000190539">
    <property type="component" value="Unassembled WGS sequence"/>
</dbReference>
<keyword evidence="7 9" id="KW-0924">Ammonia transport</keyword>
<dbReference type="InterPro" id="IPR029020">
    <property type="entry name" value="Ammonium/urea_transptr"/>
</dbReference>
<evidence type="ECO:0000256" key="7">
    <source>
        <dbReference type="ARBA" id="ARBA00023177"/>
    </source>
</evidence>
<feature type="transmembrane region" description="Helical" evidence="9">
    <location>
        <begin position="238"/>
        <end position="259"/>
    </location>
</feature>
<accession>A0A1V3ZZN1</accession>
<evidence type="ECO:0000256" key="1">
    <source>
        <dbReference type="ARBA" id="ARBA00004141"/>
    </source>
</evidence>
<feature type="transmembrane region" description="Helical" evidence="9">
    <location>
        <begin position="292"/>
        <end position="312"/>
    </location>
</feature>
<feature type="transmembrane region" description="Helical" evidence="9">
    <location>
        <begin position="18"/>
        <end position="38"/>
    </location>
</feature>
<comment type="caution">
    <text evidence="11">The sequence shown here is derived from an EMBL/GenBank/DDBJ whole genome shotgun (WGS) entry which is preliminary data.</text>
</comment>
<reference evidence="11 12" key="1">
    <citation type="submission" date="2017-02" db="EMBL/GenBank/DDBJ databases">
        <title>Draft Genome Sequence of Streptomyces tsukubaensis F601, a Producer of the immunosuppressant tacrolimus FK506.</title>
        <authorList>
            <person name="Zong G."/>
            <person name="Zhong C."/>
            <person name="Fu J."/>
            <person name="Qin R."/>
            <person name="Cao G."/>
        </authorList>
    </citation>
    <scope>NUCLEOTIDE SEQUENCE [LARGE SCALE GENOMIC DNA]</scope>
    <source>
        <strain evidence="11 12">F601</strain>
    </source>
</reference>
<dbReference type="PANTHER" id="PTHR43029">
    <property type="entry name" value="AMMONIUM TRANSPORTER MEP2"/>
    <property type="match status" value="1"/>
</dbReference>
<dbReference type="InterPro" id="IPR024041">
    <property type="entry name" value="NH4_transpt_AmtB-like_dom"/>
</dbReference>
<keyword evidence="3 9" id="KW-0813">Transport</keyword>
<evidence type="ECO:0000256" key="3">
    <source>
        <dbReference type="ARBA" id="ARBA00022448"/>
    </source>
</evidence>
<feature type="transmembrane region" description="Helical" evidence="9">
    <location>
        <begin position="136"/>
        <end position="157"/>
    </location>
</feature>
<comment type="subcellular location">
    <subcellularLocation>
        <location evidence="9">Cell membrane</location>
        <topology evidence="9">Multi-pass membrane protein</topology>
    </subcellularLocation>
    <subcellularLocation>
        <location evidence="1">Membrane</location>
        <topology evidence="1">Multi-pass membrane protein</topology>
    </subcellularLocation>
</comment>
<dbReference type="InterPro" id="IPR001905">
    <property type="entry name" value="Ammonium_transpt"/>
</dbReference>
<keyword evidence="4 9" id="KW-0812">Transmembrane</keyword>
<keyword evidence="12" id="KW-1185">Reference proteome</keyword>